<dbReference type="EMBL" id="HG937691">
    <property type="protein sequence ID" value="CDP33097.1"/>
    <property type="molecule type" value="Genomic_DNA"/>
</dbReference>
<protein>
    <submittedName>
        <fullName evidence="5">ARAD1A01672p</fullName>
    </submittedName>
</protein>
<feature type="compositionally biased region" description="Basic and acidic residues" evidence="3">
    <location>
        <begin position="27"/>
        <end position="39"/>
    </location>
</feature>
<feature type="domain" description="RRM" evidence="4">
    <location>
        <begin position="270"/>
        <end position="342"/>
    </location>
</feature>
<dbReference type="GO" id="GO:0000184">
    <property type="term" value="P:nuclear-transcribed mRNA catabolic process, nonsense-mediated decay"/>
    <property type="evidence" value="ECO:0007669"/>
    <property type="project" value="TreeGrafter"/>
</dbReference>
<organism evidence="5">
    <name type="scientific">Blastobotrys adeninivorans</name>
    <name type="common">Yeast</name>
    <name type="synonym">Arxula adeninivorans</name>
    <dbReference type="NCBI Taxonomy" id="409370"/>
    <lineage>
        <taxon>Eukaryota</taxon>
        <taxon>Fungi</taxon>
        <taxon>Dikarya</taxon>
        <taxon>Ascomycota</taxon>
        <taxon>Saccharomycotina</taxon>
        <taxon>Dipodascomycetes</taxon>
        <taxon>Dipodascales</taxon>
        <taxon>Trichomonascaceae</taxon>
        <taxon>Blastobotrys</taxon>
    </lineage>
</organism>
<dbReference type="SMART" id="SM00360">
    <property type="entry name" value="RRM"/>
    <property type="match status" value="3"/>
</dbReference>
<dbReference type="InterPro" id="IPR012677">
    <property type="entry name" value="Nucleotide-bd_a/b_plait_sf"/>
</dbReference>
<evidence type="ECO:0000313" key="5">
    <source>
        <dbReference type="EMBL" id="CDP33097.1"/>
    </source>
</evidence>
<dbReference type="PhylomeDB" id="A0A060T2H2"/>
<dbReference type="Pfam" id="PF00076">
    <property type="entry name" value="RRM_1"/>
    <property type="match status" value="3"/>
</dbReference>
<dbReference type="GO" id="GO:0043488">
    <property type="term" value="P:regulation of mRNA stability"/>
    <property type="evidence" value="ECO:0007669"/>
    <property type="project" value="TreeGrafter"/>
</dbReference>
<dbReference type="Gene3D" id="3.30.70.330">
    <property type="match status" value="3"/>
</dbReference>
<evidence type="ECO:0000256" key="2">
    <source>
        <dbReference type="PROSITE-ProRule" id="PRU00176"/>
    </source>
</evidence>
<dbReference type="AlphaFoldDB" id="A0A060T2H2"/>
<dbReference type="InterPro" id="IPR035979">
    <property type="entry name" value="RBD_domain_sf"/>
</dbReference>
<reference evidence="5" key="1">
    <citation type="submission" date="2014-02" db="EMBL/GenBank/DDBJ databases">
        <authorList>
            <person name="Genoscope - CEA"/>
        </authorList>
    </citation>
    <scope>NUCLEOTIDE SEQUENCE</scope>
    <source>
        <strain evidence="5">LS3</strain>
    </source>
</reference>
<evidence type="ECO:0000256" key="1">
    <source>
        <dbReference type="ARBA" id="ARBA00022884"/>
    </source>
</evidence>
<dbReference type="InterPro" id="IPR000504">
    <property type="entry name" value="RRM_dom"/>
</dbReference>
<feature type="domain" description="RRM" evidence="4">
    <location>
        <begin position="166"/>
        <end position="244"/>
    </location>
</feature>
<accession>A0A060T2H2</accession>
<feature type="domain" description="RRM" evidence="4">
    <location>
        <begin position="77"/>
        <end position="154"/>
    </location>
</feature>
<evidence type="ECO:0000259" key="4">
    <source>
        <dbReference type="PROSITE" id="PS50102"/>
    </source>
</evidence>
<evidence type="ECO:0000256" key="3">
    <source>
        <dbReference type="SAM" id="MobiDB-lite"/>
    </source>
</evidence>
<keyword evidence="1 2" id="KW-0694">RNA-binding</keyword>
<dbReference type="PANTHER" id="PTHR47640:SF5">
    <property type="entry name" value="RRM DOMAIN-CONTAINING PROTEIN"/>
    <property type="match status" value="1"/>
</dbReference>
<dbReference type="CDD" id="cd00590">
    <property type="entry name" value="RRM_SF"/>
    <property type="match status" value="1"/>
</dbReference>
<dbReference type="PANTHER" id="PTHR47640">
    <property type="entry name" value="TRNA SELENOCYSTEINE 1-ASSOCIATED PROTEIN 1-RELATED-RELATED"/>
    <property type="match status" value="1"/>
</dbReference>
<dbReference type="InterPro" id="IPR050825">
    <property type="entry name" value="RBM42_RBP45_47-like"/>
</dbReference>
<dbReference type="GO" id="GO:0010494">
    <property type="term" value="C:cytoplasmic stress granule"/>
    <property type="evidence" value="ECO:0007669"/>
    <property type="project" value="TreeGrafter"/>
</dbReference>
<dbReference type="SUPFAM" id="SSF54928">
    <property type="entry name" value="RNA-binding domain, RBD"/>
    <property type="match status" value="2"/>
</dbReference>
<feature type="region of interest" description="Disordered" evidence="3">
    <location>
        <begin position="1"/>
        <end position="72"/>
    </location>
</feature>
<reference evidence="5" key="2">
    <citation type="submission" date="2014-06" db="EMBL/GenBank/DDBJ databases">
        <title>The complete genome of Blastobotrys (Arxula) adeninivorans LS3 - a yeast of biotechnological interest.</title>
        <authorList>
            <person name="Kunze G."/>
            <person name="Gaillardin C."/>
            <person name="Czernicka M."/>
            <person name="Durrens P."/>
            <person name="Martin T."/>
            <person name="Boer E."/>
            <person name="Gabaldon T."/>
            <person name="Cruz J."/>
            <person name="Talla E."/>
            <person name="Marck C."/>
            <person name="Goffeau A."/>
            <person name="Barbe V."/>
            <person name="Baret P."/>
            <person name="Baronian K."/>
            <person name="Beier S."/>
            <person name="Bleykasten C."/>
            <person name="Bode R."/>
            <person name="Casaregola S."/>
            <person name="Despons L."/>
            <person name="Fairhead C."/>
            <person name="Giersberg M."/>
            <person name="Gierski P."/>
            <person name="Hahnel U."/>
            <person name="Hartmann A."/>
            <person name="Jankowska D."/>
            <person name="Jubin C."/>
            <person name="Jung P."/>
            <person name="Lafontaine I."/>
            <person name="Leh-Louis V."/>
            <person name="Lemaire M."/>
            <person name="Marcet-Houben M."/>
            <person name="Mascher M."/>
            <person name="Morel G."/>
            <person name="Richard G.-F."/>
            <person name="Riechen J."/>
            <person name="Sacerdot C."/>
            <person name="Sarkar A."/>
            <person name="Savel G."/>
            <person name="Schacherer J."/>
            <person name="Sherman D."/>
            <person name="Straub M.-L."/>
            <person name="Stein N."/>
            <person name="Thierry A."/>
            <person name="Trautwein-Schult A."/>
            <person name="Westhof E."/>
            <person name="Worch S."/>
            <person name="Dujon B."/>
            <person name="Souciet J.-L."/>
            <person name="Wincker P."/>
            <person name="Scholz U."/>
            <person name="Neuveglise N."/>
        </authorList>
    </citation>
    <scope>NUCLEOTIDE SEQUENCE</scope>
    <source>
        <strain evidence="5">LS3</strain>
    </source>
</reference>
<dbReference type="PROSITE" id="PS50102">
    <property type="entry name" value="RRM"/>
    <property type="match status" value="3"/>
</dbReference>
<gene>
    <name evidence="5" type="ORF">GNLVRS02_ARAD1A01672g</name>
</gene>
<dbReference type="GO" id="GO:0034063">
    <property type="term" value="P:stress granule assembly"/>
    <property type="evidence" value="ECO:0007669"/>
    <property type="project" value="TreeGrafter"/>
</dbReference>
<dbReference type="GO" id="GO:0003729">
    <property type="term" value="F:mRNA binding"/>
    <property type="evidence" value="ECO:0007669"/>
    <property type="project" value="InterPro"/>
</dbReference>
<name>A0A060T2H2_BLAAD</name>
<sequence>MSLDPEMPSSDVHDRGQQELSTGNQHDSGHREPHVKKITDPLVSVTTSTGEQDDGIPQIHSPTPASATEGGREVNPKVLHVSNIEQSIDEHSLEDLFAMAGPVQSIRMLPDRQRTGFSYAFIQYGDEKAAKLAQHALDGRVLNNNPIKIRYAFQSQQAIKDSENYTNIFVGDLSSEVNDEILSKAFHRFGSMVEARVMWDMTTGRSRSYGFVSFKDPSDAARALQQMDGEWLGSRPIRCNWAQRSQFTPRKSTSPTHYEQLVRQAASWQTTIYIGNLSPYTTFGDLLQLLQTMGFVVDLKHNAEKGYAFAKYDTHERAAMAIVNFQGCRLGGRVLRCGWGKS</sequence>
<proteinExistence type="predicted"/>